<keyword evidence="5 8" id="KW-0812">Transmembrane</keyword>
<sequence length="396" mass="43794">MIYKFKDSYLSYVLLFNFYFFALGLFSSIMSIYLSGMEKSPAEISFIVSSVGIFSIVIQPIVGYFADKTNSPKFISTITLILAGVSGVAFIFFQSNILLFILNGLTLSFVNSVSPINEKLATNSRFRYGNIRIWGAIGFALASQIAAVTYEFISPTFNFILFFIAIILSIIGYYGTTEVEVQKKTSSNRVSFKEVSYGLGKNTPYILFLFITLLFTGMTTVNNTYLPLLILGNGSQVSFVGTVMFLATLVEVPLILFSHFILDRLSSKKLLIISFLIIIVQFGIYGIFSSVSVIMVSAFLFKALATMLFIMITLKVVIGIVNPKYVNSALGFAATLKAIGGLVFQVLSGSIVDMFNVQTLYQVFVVLSVIGLVLIFIMKMPENRKQSLFSGQGNKE</sequence>
<keyword evidence="6 8" id="KW-1133">Transmembrane helix</keyword>
<evidence type="ECO:0000313" key="10">
    <source>
        <dbReference type="EMBL" id="SEM79824.1"/>
    </source>
</evidence>
<dbReference type="PANTHER" id="PTHR23522">
    <property type="entry name" value="BLL5896 PROTEIN"/>
    <property type="match status" value="1"/>
</dbReference>
<protein>
    <submittedName>
        <fullName evidence="10">MFS_1 like family protein</fullName>
    </submittedName>
</protein>
<dbReference type="PANTHER" id="PTHR23522:SF10">
    <property type="entry name" value="3-PHENYLPROPIONIC ACID TRANSPORTER-RELATED"/>
    <property type="match status" value="1"/>
</dbReference>
<feature type="transmembrane region" description="Helical" evidence="8">
    <location>
        <begin position="294"/>
        <end position="318"/>
    </location>
</feature>
<dbReference type="RefSeq" id="WP_093879943.1">
    <property type="nucleotide sequence ID" value="NZ_FOCD01000001.1"/>
</dbReference>
<evidence type="ECO:0000256" key="7">
    <source>
        <dbReference type="ARBA" id="ARBA00023136"/>
    </source>
</evidence>
<proteinExistence type="predicted"/>
<accession>A0AAX2ED78</accession>
<dbReference type="GO" id="GO:0022857">
    <property type="term" value="F:transmembrane transporter activity"/>
    <property type="evidence" value="ECO:0007669"/>
    <property type="project" value="InterPro"/>
</dbReference>
<feature type="transmembrane region" description="Helical" evidence="8">
    <location>
        <begin position="156"/>
        <end position="175"/>
    </location>
</feature>
<comment type="caution">
    <text evidence="10">The sequence shown here is derived from an EMBL/GenBank/DDBJ whole genome shotgun (WGS) entry which is preliminary data.</text>
</comment>
<dbReference type="InterPro" id="IPR024989">
    <property type="entry name" value="MFS_assoc_dom"/>
</dbReference>
<gene>
    <name evidence="10" type="ORF">SAMN04489762_1065</name>
</gene>
<feature type="domain" description="Major facilitator superfamily (MFS) profile" evidence="9">
    <location>
        <begin position="203"/>
        <end position="396"/>
    </location>
</feature>
<evidence type="ECO:0000256" key="6">
    <source>
        <dbReference type="ARBA" id="ARBA00022989"/>
    </source>
</evidence>
<dbReference type="PROSITE" id="PS50850">
    <property type="entry name" value="MFS"/>
    <property type="match status" value="1"/>
</dbReference>
<evidence type="ECO:0000256" key="4">
    <source>
        <dbReference type="ARBA" id="ARBA00022519"/>
    </source>
</evidence>
<feature type="transmembrane region" description="Helical" evidence="8">
    <location>
        <begin position="237"/>
        <end position="258"/>
    </location>
</feature>
<feature type="transmembrane region" description="Helical" evidence="8">
    <location>
        <begin position="359"/>
        <end position="378"/>
    </location>
</feature>
<keyword evidence="7 8" id="KW-0472">Membrane</keyword>
<dbReference type="Pfam" id="PF12832">
    <property type="entry name" value="MFS_1_like"/>
    <property type="match status" value="1"/>
</dbReference>
<evidence type="ECO:0000256" key="3">
    <source>
        <dbReference type="ARBA" id="ARBA00022475"/>
    </source>
</evidence>
<evidence type="ECO:0000256" key="5">
    <source>
        <dbReference type="ARBA" id="ARBA00022692"/>
    </source>
</evidence>
<dbReference type="InterPro" id="IPR036259">
    <property type="entry name" value="MFS_trans_sf"/>
</dbReference>
<evidence type="ECO:0000313" key="11">
    <source>
        <dbReference type="Proteomes" id="UP000199735"/>
    </source>
</evidence>
<dbReference type="SUPFAM" id="SSF103473">
    <property type="entry name" value="MFS general substrate transporter"/>
    <property type="match status" value="1"/>
</dbReference>
<evidence type="ECO:0000259" key="9">
    <source>
        <dbReference type="PROSITE" id="PS50850"/>
    </source>
</evidence>
<keyword evidence="4" id="KW-0997">Cell inner membrane</keyword>
<keyword evidence="2" id="KW-0813">Transport</keyword>
<comment type="subcellular location">
    <subcellularLocation>
        <location evidence="1">Cell inner membrane</location>
        <topology evidence="1">Multi-pass membrane protein</topology>
    </subcellularLocation>
</comment>
<feature type="transmembrane region" description="Helical" evidence="8">
    <location>
        <begin position="325"/>
        <end position="347"/>
    </location>
</feature>
<dbReference type="Proteomes" id="UP000199735">
    <property type="component" value="Unassembled WGS sequence"/>
</dbReference>
<keyword evidence="3" id="KW-1003">Cell membrane</keyword>
<organism evidence="10 11">
    <name type="scientific">Terribacillus saccharophilus</name>
    <dbReference type="NCBI Taxonomy" id="361277"/>
    <lineage>
        <taxon>Bacteria</taxon>
        <taxon>Bacillati</taxon>
        <taxon>Bacillota</taxon>
        <taxon>Bacilli</taxon>
        <taxon>Bacillales</taxon>
        <taxon>Bacillaceae</taxon>
        <taxon>Terribacillus</taxon>
    </lineage>
</organism>
<feature type="transmembrane region" description="Helical" evidence="8">
    <location>
        <begin position="205"/>
        <end position="225"/>
    </location>
</feature>
<feature type="transmembrane region" description="Helical" evidence="8">
    <location>
        <begin position="131"/>
        <end position="150"/>
    </location>
</feature>
<evidence type="ECO:0000256" key="8">
    <source>
        <dbReference type="SAM" id="Phobius"/>
    </source>
</evidence>
<evidence type="ECO:0000256" key="2">
    <source>
        <dbReference type="ARBA" id="ARBA00022448"/>
    </source>
</evidence>
<dbReference type="Gene3D" id="1.20.1250.20">
    <property type="entry name" value="MFS general substrate transporter like domains"/>
    <property type="match status" value="2"/>
</dbReference>
<name>A0AAX2ED78_9BACI</name>
<dbReference type="GO" id="GO:0005886">
    <property type="term" value="C:plasma membrane"/>
    <property type="evidence" value="ECO:0007669"/>
    <property type="project" value="UniProtKB-SubCell"/>
</dbReference>
<feature type="transmembrane region" description="Helical" evidence="8">
    <location>
        <begin position="46"/>
        <end position="66"/>
    </location>
</feature>
<dbReference type="AlphaFoldDB" id="A0AAX2ED78"/>
<feature type="transmembrane region" description="Helical" evidence="8">
    <location>
        <begin position="270"/>
        <end position="288"/>
    </location>
</feature>
<reference evidence="10 11" key="1">
    <citation type="submission" date="2016-10" db="EMBL/GenBank/DDBJ databases">
        <authorList>
            <person name="Varghese N."/>
            <person name="Submissions S."/>
        </authorList>
    </citation>
    <scope>NUCLEOTIDE SEQUENCE [LARGE SCALE GENOMIC DNA]</scope>
    <source>
        <strain evidence="10 11">DSM 21619</strain>
    </source>
</reference>
<dbReference type="EMBL" id="FOCD01000001">
    <property type="protein sequence ID" value="SEM79824.1"/>
    <property type="molecule type" value="Genomic_DNA"/>
</dbReference>
<feature type="transmembrane region" description="Helical" evidence="8">
    <location>
        <begin position="12"/>
        <end position="34"/>
    </location>
</feature>
<dbReference type="InterPro" id="IPR020846">
    <property type="entry name" value="MFS_dom"/>
</dbReference>
<evidence type="ECO:0000256" key="1">
    <source>
        <dbReference type="ARBA" id="ARBA00004429"/>
    </source>
</evidence>
<feature type="transmembrane region" description="Helical" evidence="8">
    <location>
        <begin position="78"/>
        <end position="110"/>
    </location>
</feature>